<feature type="compositionally biased region" description="Low complexity" evidence="1">
    <location>
        <begin position="166"/>
        <end position="179"/>
    </location>
</feature>
<evidence type="ECO:0000313" key="3">
    <source>
        <dbReference type="Proteomes" id="UP000076837"/>
    </source>
</evidence>
<dbReference type="Proteomes" id="UP000076837">
    <property type="component" value="Unassembled WGS sequence"/>
</dbReference>
<dbReference type="OrthoDB" id="3798002at2759"/>
<evidence type="ECO:0000256" key="1">
    <source>
        <dbReference type="SAM" id="MobiDB-lite"/>
    </source>
</evidence>
<feature type="compositionally biased region" description="Basic residues" evidence="1">
    <location>
        <begin position="127"/>
        <end position="136"/>
    </location>
</feature>
<protein>
    <submittedName>
        <fullName evidence="2">Uncharacterized protein</fullName>
    </submittedName>
</protein>
<proteinExistence type="predicted"/>
<reference evidence="2 3" key="1">
    <citation type="journal article" date="2016" name="Sci. Rep.">
        <title>Draft genome sequencing and secretome analysis of fungal phytopathogen Ascochyta rabiei provides insight into the necrotrophic effector repertoire.</title>
        <authorList>
            <person name="Verma S."/>
            <person name="Gazara R.K."/>
            <person name="Nizam S."/>
            <person name="Parween S."/>
            <person name="Chattopadhyay D."/>
            <person name="Verma P.K."/>
        </authorList>
    </citation>
    <scope>NUCLEOTIDE SEQUENCE [LARGE SCALE GENOMIC DNA]</scope>
    <source>
        <strain evidence="2 3">ArDII</strain>
    </source>
</reference>
<feature type="compositionally biased region" description="Polar residues" evidence="1">
    <location>
        <begin position="189"/>
        <end position="198"/>
    </location>
</feature>
<accession>A0A163EC77</accession>
<feature type="compositionally biased region" description="Low complexity" evidence="1">
    <location>
        <begin position="250"/>
        <end position="261"/>
    </location>
</feature>
<feature type="region of interest" description="Disordered" evidence="1">
    <location>
        <begin position="117"/>
        <end position="350"/>
    </location>
</feature>
<comment type="caution">
    <text evidence="2">The sequence shown here is derived from an EMBL/GenBank/DDBJ whole genome shotgun (WGS) entry which is preliminary data.</text>
</comment>
<keyword evidence="3" id="KW-1185">Reference proteome</keyword>
<dbReference type="AlphaFoldDB" id="A0A163EC77"/>
<feature type="compositionally biased region" description="Basic and acidic residues" evidence="1">
    <location>
        <begin position="275"/>
        <end position="287"/>
    </location>
</feature>
<dbReference type="EMBL" id="JYNV01000191">
    <property type="protein sequence ID" value="KZM23628.1"/>
    <property type="molecule type" value="Genomic_DNA"/>
</dbReference>
<sequence>MATSRKPSPDKSSKYAVAASRGFSYYLPKPAQQDLLKALRQLPSPTQSIYDEHYRDLMCAKACAPESATAMAKFVTESFPMIAKQHNAFFRKMNEEIDSNEHEGYVPVIFPNVHKPEARLEEGNARKTGRSAKRKQTTASVTKPALRGDTLNKKAKIKTIAQLTTSLGPGPDLLSSPSPTHGPDADAPLSSQSQSNETEPLIDTTKHQDPAPLTPDSNHSINLKHATSPAHLDAQPHPTSPPSNTPPSPNLSTPAPTSTTSEHGLQSAHAQESSPRSEETSPRDPAARDTTTTPPQPPLRTTTEDPNPTLTAREHCIPPPPNPLADAATASFTSLSEEHSRRVAGRGRAGVYYDDVDMEGGRGRGHGEVSAALFRGDYWGGRR</sequence>
<evidence type="ECO:0000313" key="2">
    <source>
        <dbReference type="EMBL" id="KZM23628.1"/>
    </source>
</evidence>
<feature type="compositionally biased region" description="Polar residues" evidence="1">
    <location>
        <begin position="262"/>
        <end position="271"/>
    </location>
</feature>
<gene>
    <name evidence="2" type="ORF">ST47_g5221</name>
</gene>
<organism evidence="2 3">
    <name type="scientific">Didymella rabiei</name>
    <name type="common">Chickpea ascochyta blight fungus</name>
    <name type="synonym">Mycosphaerella rabiei</name>
    <dbReference type="NCBI Taxonomy" id="5454"/>
    <lineage>
        <taxon>Eukaryota</taxon>
        <taxon>Fungi</taxon>
        <taxon>Dikarya</taxon>
        <taxon>Ascomycota</taxon>
        <taxon>Pezizomycotina</taxon>
        <taxon>Dothideomycetes</taxon>
        <taxon>Pleosporomycetidae</taxon>
        <taxon>Pleosporales</taxon>
        <taxon>Pleosporineae</taxon>
        <taxon>Didymellaceae</taxon>
        <taxon>Ascochyta</taxon>
    </lineage>
</organism>
<feature type="compositionally biased region" description="Pro residues" evidence="1">
    <location>
        <begin position="238"/>
        <end position="249"/>
    </location>
</feature>
<name>A0A163EC77_DIDRA</name>